<dbReference type="PANTHER" id="PTHR12236:SF79">
    <property type="entry name" value="CUTICULAR PROTEIN 50CB-RELATED"/>
    <property type="match status" value="1"/>
</dbReference>
<dbReference type="Pfam" id="PF00379">
    <property type="entry name" value="Chitin_bind_4"/>
    <property type="match status" value="1"/>
</dbReference>
<evidence type="ECO:0000256" key="3">
    <source>
        <dbReference type="SAM" id="SignalP"/>
    </source>
</evidence>
<evidence type="ECO:0000256" key="2">
    <source>
        <dbReference type="SAM" id="MobiDB-lite"/>
    </source>
</evidence>
<dbReference type="InterPro" id="IPR051217">
    <property type="entry name" value="Insect_Cuticle_Struc_Prot"/>
</dbReference>
<keyword evidence="1" id="KW-0193">Cuticle</keyword>
<dbReference type="AlphaFoldDB" id="A0A7R8ZLE1"/>
<dbReference type="InterPro" id="IPR000618">
    <property type="entry name" value="Insect_cuticle"/>
</dbReference>
<keyword evidence="3" id="KW-0732">Signal</keyword>
<feature type="compositionally biased region" description="Low complexity" evidence="2">
    <location>
        <begin position="24"/>
        <end position="33"/>
    </location>
</feature>
<evidence type="ECO:0000256" key="1">
    <source>
        <dbReference type="ARBA" id="ARBA00022460"/>
    </source>
</evidence>
<feature type="compositionally biased region" description="Acidic residues" evidence="2">
    <location>
        <begin position="169"/>
        <end position="183"/>
    </location>
</feature>
<dbReference type="PROSITE" id="PS51155">
    <property type="entry name" value="CHIT_BIND_RR_2"/>
    <property type="match status" value="1"/>
</dbReference>
<feature type="region of interest" description="Disordered" evidence="2">
    <location>
        <begin position="24"/>
        <end position="55"/>
    </location>
</feature>
<organism evidence="4">
    <name type="scientific">Cyprideis torosa</name>
    <dbReference type="NCBI Taxonomy" id="163714"/>
    <lineage>
        <taxon>Eukaryota</taxon>
        <taxon>Metazoa</taxon>
        <taxon>Ecdysozoa</taxon>
        <taxon>Arthropoda</taxon>
        <taxon>Crustacea</taxon>
        <taxon>Oligostraca</taxon>
        <taxon>Ostracoda</taxon>
        <taxon>Podocopa</taxon>
        <taxon>Podocopida</taxon>
        <taxon>Cytherocopina</taxon>
        <taxon>Cytheroidea</taxon>
        <taxon>Cytherideidae</taxon>
        <taxon>Cyprideis</taxon>
    </lineage>
</organism>
<evidence type="ECO:0000313" key="4">
    <source>
        <dbReference type="EMBL" id="CAD7223653.1"/>
    </source>
</evidence>
<reference evidence="4" key="1">
    <citation type="submission" date="2020-11" db="EMBL/GenBank/DDBJ databases">
        <authorList>
            <person name="Tran Van P."/>
        </authorList>
    </citation>
    <scope>NUCLEOTIDE SEQUENCE</scope>
</reference>
<gene>
    <name evidence="4" type="ORF">CTOB1V02_LOCUS1633</name>
</gene>
<dbReference type="GO" id="GO:0042302">
    <property type="term" value="F:structural constituent of cuticle"/>
    <property type="evidence" value="ECO:0007669"/>
    <property type="project" value="UniProtKB-UniRule"/>
</dbReference>
<feature type="chain" id="PRO_5043658215" evidence="3">
    <location>
        <begin position="17"/>
        <end position="183"/>
    </location>
</feature>
<accession>A0A7R8ZLE1</accession>
<feature type="region of interest" description="Disordered" evidence="2">
    <location>
        <begin position="127"/>
        <end position="183"/>
    </location>
</feature>
<protein>
    <submittedName>
        <fullName evidence="4">Uncharacterized protein</fullName>
    </submittedName>
</protein>
<name>A0A7R8ZLE1_9CRUS</name>
<feature type="signal peptide" evidence="3">
    <location>
        <begin position="1"/>
        <end position="16"/>
    </location>
</feature>
<dbReference type="GO" id="GO:0005615">
    <property type="term" value="C:extracellular space"/>
    <property type="evidence" value="ECO:0007669"/>
    <property type="project" value="TreeGrafter"/>
</dbReference>
<proteinExistence type="predicted"/>
<feature type="compositionally biased region" description="Polar residues" evidence="2">
    <location>
        <begin position="148"/>
        <end position="166"/>
    </location>
</feature>
<dbReference type="GO" id="GO:0031012">
    <property type="term" value="C:extracellular matrix"/>
    <property type="evidence" value="ECO:0007669"/>
    <property type="project" value="TreeGrafter"/>
</dbReference>
<dbReference type="PANTHER" id="PTHR12236">
    <property type="entry name" value="STRUCTURAL CONTITUENT OF CUTICLE"/>
    <property type="match status" value="1"/>
</dbReference>
<dbReference type="EMBL" id="OB660235">
    <property type="protein sequence ID" value="CAD7223653.1"/>
    <property type="molecule type" value="Genomic_DNA"/>
</dbReference>
<sequence length="183" mass="20759">MMQVALLLLGIGVALADKAAPPYRPAAAYEPEPQGYAPVYKSPPPKPSYQKKYEEPEYNDKDVVYQYGYNVQDAHYGTAFSKQENRNGEHLEGQYQVALPDSTIQTVRYRVDPYEGFIADVSYEGTPVYPKYEPKKYDSPSYKPAPYQPSSYKSPEPTYTASQSYEEPTYLDESTDNMQVEDA</sequence>
<dbReference type="OrthoDB" id="6630425at2759"/>